<evidence type="ECO:0000313" key="8">
    <source>
        <dbReference type="Proteomes" id="UP000460549"/>
    </source>
</evidence>
<dbReference type="GO" id="GO:0004731">
    <property type="term" value="F:purine-nucleoside phosphorylase activity"/>
    <property type="evidence" value="ECO:0007669"/>
    <property type="project" value="InterPro"/>
</dbReference>
<reference evidence="7 8" key="1">
    <citation type="submission" date="2019-08" db="EMBL/GenBank/DDBJ databases">
        <title>In-depth cultivation of the pig gut microbiome towards novel bacterial diversity and tailored functional studies.</title>
        <authorList>
            <person name="Wylensek D."/>
            <person name="Hitch T.C.A."/>
            <person name="Clavel T."/>
        </authorList>
    </citation>
    <scope>NUCLEOTIDE SEQUENCE [LARGE SCALE GENOMIC DNA]</scope>
    <source>
        <strain evidence="7 8">NM-380-WT-3C1</strain>
    </source>
</reference>
<name>A0A7X2PAE6_9SPIO</name>
<feature type="domain" description="Nucleoside phosphorylase" evidence="6">
    <location>
        <begin position="16"/>
        <end position="226"/>
    </location>
</feature>
<organism evidence="7 8">
    <name type="scientific">Bullifex porci</name>
    <dbReference type="NCBI Taxonomy" id="2606638"/>
    <lineage>
        <taxon>Bacteria</taxon>
        <taxon>Pseudomonadati</taxon>
        <taxon>Spirochaetota</taxon>
        <taxon>Spirochaetia</taxon>
        <taxon>Spirochaetales</taxon>
        <taxon>Spirochaetaceae</taxon>
        <taxon>Bullifex</taxon>
    </lineage>
</organism>
<accession>A0A7X2PAE6</accession>
<evidence type="ECO:0000256" key="4">
    <source>
        <dbReference type="ARBA" id="ARBA00022679"/>
    </source>
</evidence>
<dbReference type="CDD" id="cd09006">
    <property type="entry name" value="PNP_EcPNPI-like"/>
    <property type="match status" value="1"/>
</dbReference>
<dbReference type="GO" id="GO:0004850">
    <property type="term" value="F:uridine phosphorylase activity"/>
    <property type="evidence" value="ECO:0007669"/>
    <property type="project" value="UniProtKB-EC"/>
</dbReference>
<keyword evidence="8" id="KW-1185">Reference proteome</keyword>
<dbReference type="EMBL" id="VUNN01000001">
    <property type="protein sequence ID" value="MSU05274.1"/>
    <property type="molecule type" value="Genomic_DNA"/>
</dbReference>
<protein>
    <recommendedName>
        <fullName evidence="2">Uridine phosphorylase</fullName>
        <ecNumber evidence="1">2.4.2.3</ecNumber>
    </recommendedName>
</protein>
<dbReference type="Proteomes" id="UP000460549">
    <property type="component" value="Unassembled WGS sequence"/>
</dbReference>
<evidence type="ECO:0000313" key="7">
    <source>
        <dbReference type="EMBL" id="MSU05274.1"/>
    </source>
</evidence>
<dbReference type="PANTHER" id="PTHR43691">
    <property type="entry name" value="URIDINE PHOSPHORYLASE"/>
    <property type="match status" value="1"/>
</dbReference>
<dbReference type="SUPFAM" id="SSF53167">
    <property type="entry name" value="Purine and uridine phosphorylases"/>
    <property type="match status" value="1"/>
</dbReference>
<dbReference type="InterPro" id="IPR000845">
    <property type="entry name" value="Nucleoside_phosphorylase_d"/>
</dbReference>
<dbReference type="NCBIfam" id="NF004489">
    <property type="entry name" value="PRK05819.1"/>
    <property type="match status" value="1"/>
</dbReference>
<evidence type="ECO:0000259" key="6">
    <source>
        <dbReference type="Pfam" id="PF01048"/>
    </source>
</evidence>
<dbReference type="InterPro" id="IPR035994">
    <property type="entry name" value="Nucleoside_phosphorylase_sf"/>
</dbReference>
<evidence type="ECO:0000256" key="5">
    <source>
        <dbReference type="ARBA" id="ARBA00048447"/>
    </source>
</evidence>
<dbReference type="GO" id="GO:0005829">
    <property type="term" value="C:cytosol"/>
    <property type="evidence" value="ECO:0007669"/>
    <property type="project" value="TreeGrafter"/>
</dbReference>
<dbReference type="EC" id="2.4.2.3" evidence="1"/>
<keyword evidence="3" id="KW-0328">Glycosyltransferase</keyword>
<dbReference type="PANTHER" id="PTHR43691:SF11">
    <property type="entry name" value="FI09636P-RELATED"/>
    <property type="match status" value="1"/>
</dbReference>
<dbReference type="Gene3D" id="3.40.50.1580">
    <property type="entry name" value="Nucleoside phosphorylase domain"/>
    <property type="match status" value="1"/>
</dbReference>
<comment type="catalytic activity">
    <reaction evidence="5">
        <text>uridine + phosphate = alpha-D-ribose 1-phosphate + uracil</text>
        <dbReference type="Rhea" id="RHEA:24388"/>
        <dbReference type="ChEBI" id="CHEBI:16704"/>
        <dbReference type="ChEBI" id="CHEBI:17568"/>
        <dbReference type="ChEBI" id="CHEBI:43474"/>
        <dbReference type="ChEBI" id="CHEBI:57720"/>
        <dbReference type="EC" id="2.4.2.3"/>
    </reaction>
</comment>
<evidence type="ECO:0000256" key="3">
    <source>
        <dbReference type="ARBA" id="ARBA00022676"/>
    </source>
</evidence>
<dbReference type="AlphaFoldDB" id="A0A7X2PAE6"/>
<dbReference type="Pfam" id="PF01048">
    <property type="entry name" value="PNP_UDP_1"/>
    <property type="match status" value="1"/>
</dbReference>
<sequence length="240" mass="26522">MTPHNRAKINEIAKKVLLPGDPNRARFVAENFFENPKLVTDVRGILGYTGKYKGIEVSVMASGMGGPSCGIYSYELFTHYDVDTIIRIGTSGGLQEELEVGELVLAMSASTDSAWAHQYNLSGTLSPCPNAKLFTLALKKAEELELKHSAGMVFSSDYFSSYNALGADEWKSWARVGALVQDMETYALYSTAMYLKKRALSILTMTDNCVNGKSFKDEERMEGNRNMIKLALETIVEDAK</sequence>
<comment type="caution">
    <text evidence="7">The sequence shown here is derived from an EMBL/GenBank/DDBJ whole genome shotgun (WGS) entry which is preliminary data.</text>
</comment>
<dbReference type="InterPro" id="IPR004402">
    <property type="entry name" value="DeoD-type"/>
</dbReference>
<dbReference type="RefSeq" id="WP_154424175.1">
    <property type="nucleotide sequence ID" value="NZ_VUNN01000001.1"/>
</dbReference>
<gene>
    <name evidence="7" type="ORF">FYJ80_00535</name>
</gene>
<dbReference type="GO" id="GO:0009116">
    <property type="term" value="P:nucleoside metabolic process"/>
    <property type="evidence" value="ECO:0007669"/>
    <property type="project" value="InterPro"/>
</dbReference>
<evidence type="ECO:0000256" key="2">
    <source>
        <dbReference type="ARBA" id="ARBA00021980"/>
    </source>
</evidence>
<keyword evidence="4" id="KW-0808">Transferase</keyword>
<evidence type="ECO:0000256" key="1">
    <source>
        <dbReference type="ARBA" id="ARBA00011888"/>
    </source>
</evidence>
<proteinExistence type="predicted"/>